<evidence type="ECO:0000313" key="2">
    <source>
        <dbReference type="EMBL" id="TNN65529.1"/>
    </source>
</evidence>
<reference evidence="2 3" key="1">
    <citation type="submission" date="2019-03" db="EMBL/GenBank/DDBJ databases">
        <title>First draft genome of Liparis tanakae, snailfish: a comprehensive survey of snailfish specific genes.</title>
        <authorList>
            <person name="Kim W."/>
            <person name="Song I."/>
            <person name="Jeong J.-H."/>
            <person name="Kim D."/>
            <person name="Kim S."/>
            <person name="Ryu S."/>
            <person name="Song J.Y."/>
            <person name="Lee S.K."/>
        </authorList>
    </citation>
    <scope>NUCLEOTIDE SEQUENCE [LARGE SCALE GENOMIC DNA]</scope>
    <source>
        <tissue evidence="2">Muscle</tissue>
    </source>
</reference>
<feature type="compositionally biased region" description="Basic and acidic residues" evidence="1">
    <location>
        <begin position="157"/>
        <end position="166"/>
    </location>
</feature>
<keyword evidence="3" id="KW-1185">Reference proteome</keyword>
<organism evidence="2 3">
    <name type="scientific">Liparis tanakae</name>
    <name type="common">Tanaka's snailfish</name>
    <dbReference type="NCBI Taxonomy" id="230148"/>
    <lineage>
        <taxon>Eukaryota</taxon>
        <taxon>Metazoa</taxon>
        <taxon>Chordata</taxon>
        <taxon>Craniata</taxon>
        <taxon>Vertebrata</taxon>
        <taxon>Euteleostomi</taxon>
        <taxon>Actinopterygii</taxon>
        <taxon>Neopterygii</taxon>
        <taxon>Teleostei</taxon>
        <taxon>Neoteleostei</taxon>
        <taxon>Acanthomorphata</taxon>
        <taxon>Eupercaria</taxon>
        <taxon>Perciformes</taxon>
        <taxon>Cottioidei</taxon>
        <taxon>Cottales</taxon>
        <taxon>Liparidae</taxon>
        <taxon>Liparis</taxon>
    </lineage>
</organism>
<dbReference type="AlphaFoldDB" id="A0A4Z2HHZ4"/>
<evidence type="ECO:0000256" key="1">
    <source>
        <dbReference type="SAM" id="MobiDB-lite"/>
    </source>
</evidence>
<sequence length="196" mass="21139">MGSSSSPWPLLCSRKYLRHTSWKTARQSVLSRKYHVWCSSSTKLLAAKLRVCPTVPASSNASSSDRDHSPPLLDGDYERQQRDGYRPVTARGRAGALQGESPRRHGDQDAKHGGGEGDGGEHEAPGEAAEVAGALGGGAHQDVHRGQQQAQQVEGQGEQRRQDGQIHGRLAAEGLGHGQQQDQQELRGGGQKKRKN</sequence>
<feature type="compositionally biased region" description="Low complexity" evidence="1">
    <location>
        <begin position="146"/>
        <end position="156"/>
    </location>
</feature>
<proteinExistence type="predicted"/>
<comment type="caution">
    <text evidence="2">The sequence shown here is derived from an EMBL/GenBank/DDBJ whole genome shotgun (WGS) entry which is preliminary data.</text>
</comment>
<gene>
    <name evidence="2" type="ORF">EYF80_024207</name>
</gene>
<feature type="compositionally biased region" description="Basic and acidic residues" evidence="1">
    <location>
        <begin position="101"/>
        <end position="125"/>
    </location>
</feature>
<accession>A0A4Z2HHZ4</accession>
<feature type="compositionally biased region" description="Basic and acidic residues" evidence="1">
    <location>
        <begin position="76"/>
        <end position="85"/>
    </location>
</feature>
<dbReference type="Proteomes" id="UP000314294">
    <property type="component" value="Unassembled WGS sequence"/>
</dbReference>
<feature type="region of interest" description="Disordered" evidence="1">
    <location>
        <begin position="55"/>
        <end position="196"/>
    </location>
</feature>
<protein>
    <submittedName>
        <fullName evidence="2">Uncharacterized protein</fullName>
    </submittedName>
</protein>
<evidence type="ECO:0000313" key="3">
    <source>
        <dbReference type="Proteomes" id="UP000314294"/>
    </source>
</evidence>
<dbReference type="EMBL" id="SRLO01000233">
    <property type="protein sequence ID" value="TNN65529.1"/>
    <property type="molecule type" value="Genomic_DNA"/>
</dbReference>
<name>A0A4Z2HHZ4_9TELE</name>